<dbReference type="InParanoid" id="A0A0Q3KSA4"/>
<organism evidence="2">
    <name type="scientific">Brachypodium distachyon</name>
    <name type="common">Purple false brome</name>
    <name type="synonym">Trachynia distachya</name>
    <dbReference type="NCBI Taxonomy" id="15368"/>
    <lineage>
        <taxon>Eukaryota</taxon>
        <taxon>Viridiplantae</taxon>
        <taxon>Streptophyta</taxon>
        <taxon>Embryophyta</taxon>
        <taxon>Tracheophyta</taxon>
        <taxon>Spermatophyta</taxon>
        <taxon>Magnoliopsida</taxon>
        <taxon>Liliopsida</taxon>
        <taxon>Poales</taxon>
        <taxon>Poaceae</taxon>
        <taxon>BOP clade</taxon>
        <taxon>Pooideae</taxon>
        <taxon>Stipodae</taxon>
        <taxon>Brachypodieae</taxon>
        <taxon>Brachypodium</taxon>
    </lineage>
</organism>
<name>A0A0Q3KSA4_BRADI</name>
<sequence length="89" mass="9599">MAAASARLQCRRRPAPLAAGAARTARLHAHRPRTARARPRSGACATFARDISVFVGVMEEMRMAAWELEAKKKSSPPPALGMTTREGIS</sequence>
<evidence type="ECO:0000313" key="2">
    <source>
        <dbReference type="EMBL" id="KQJ82989.1"/>
    </source>
</evidence>
<dbReference type="EMBL" id="CM000884">
    <property type="protein sequence ID" value="KQJ82989.1"/>
    <property type="molecule type" value="Genomic_DNA"/>
</dbReference>
<dbReference type="Proteomes" id="UP000008810">
    <property type="component" value="Chromosome 5"/>
</dbReference>
<accession>A0A0Q3KSA4</accession>
<evidence type="ECO:0000313" key="4">
    <source>
        <dbReference type="Proteomes" id="UP000008810"/>
    </source>
</evidence>
<gene>
    <name evidence="2" type="ORF">BRADI_5g12466v3</name>
</gene>
<reference evidence="2" key="2">
    <citation type="submission" date="2017-06" db="EMBL/GenBank/DDBJ databases">
        <title>WGS assembly of Brachypodium distachyon.</title>
        <authorList>
            <consortium name="The International Brachypodium Initiative"/>
            <person name="Lucas S."/>
            <person name="Harmon-Smith M."/>
            <person name="Lail K."/>
            <person name="Tice H."/>
            <person name="Grimwood J."/>
            <person name="Bruce D."/>
            <person name="Barry K."/>
            <person name="Shu S."/>
            <person name="Lindquist E."/>
            <person name="Wang M."/>
            <person name="Pitluck S."/>
            <person name="Vogel J.P."/>
            <person name="Garvin D.F."/>
            <person name="Mockler T.C."/>
            <person name="Schmutz J."/>
            <person name="Rokhsar D."/>
            <person name="Bevan M.W."/>
        </authorList>
    </citation>
    <scope>NUCLEOTIDE SEQUENCE</scope>
    <source>
        <strain evidence="2">Bd21</strain>
    </source>
</reference>
<reference evidence="3" key="3">
    <citation type="submission" date="2018-08" db="UniProtKB">
        <authorList>
            <consortium name="EnsemblPlants"/>
        </authorList>
    </citation>
    <scope>IDENTIFICATION</scope>
    <source>
        <strain evidence="3">cv. Bd21</strain>
    </source>
</reference>
<dbReference type="Gramene" id="KQJ82989">
    <property type="protein sequence ID" value="KQJ82989"/>
    <property type="gene ID" value="BRADI_5g12466v3"/>
</dbReference>
<keyword evidence="4" id="KW-1185">Reference proteome</keyword>
<dbReference type="AlphaFoldDB" id="A0A0Q3KSA4"/>
<evidence type="ECO:0000256" key="1">
    <source>
        <dbReference type="SAM" id="MobiDB-lite"/>
    </source>
</evidence>
<evidence type="ECO:0000313" key="3">
    <source>
        <dbReference type="EnsemblPlants" id="KQJ82989"/>
    </source>
</evidence>
<reference evidence="2 3" key="1">
    <citation type="journal article" date="2010" name="Nature">
        <title>Genome sequencing and analysis of the model grass Brachypodium distachyon.</title>
        <authorList>
            <consortium name="International Brachypodium Initiative"/>
        </authorList>
    </citation>
    <scope>NUCLEOTIDE SEQUENCE [LARGE SCALE GENOMIC DNA]</scope>
    <source>
        <strain evidence="2 3">Bd21</strain>
    </source>
</reference>
<feature type="compositionally biased region" description="Basic residues" evidence="1">
    <location>
        <begin position="25"/>
        <end position="39"/>
    </location>
</feature>
<feature type="region of interest" description="Disordered" evidence="1">
    <location>
        <begin position="69"/>
        <end position="89"/>
    </location>
</feature>
<dbReference type="EnsemblPlants" id="KQJ82989">
    <property type="protein sequence ID" value="KQJ82989"/>
    <property type="gene ID" value="BRADI_5g12466v3"/>
</dbReference>
<protein>
    <submittedName>
        <fullName evidence="2 3">Uncharacterized protein</fullName>
    </submittedName>
</protein>
<proteinExistence type="predicted"/>
<feature type="region of interest" description="Disordered" evidence="1">
    <location>
        <begin position="16"/>
        <end position="41"/>
    </location>
</feature>